<dbReference type="Proteomes" id="UP001474181">
    <property type="component" value="Unassembled WGS sequence"/>
</dbReference>
<accession>A0ABV1WMF2</accession>
<dbReference type="RefSeq" id="WP_350775836.1">
    <property type="nucleotide sequence ID" value="NZ_JBEPEK010000002.1"/>
</dbReference>
<organism evidence="1 2">
    <name type="scientific">Streptomyces hyaluromycini</name>
    <dbReference type="NCBI Taxonomy" id="1377993"/>
    <lineage>
        <taxon>Bacteria</taxon>
        <taxon>Bacillati</taxon>
        <taxon>Actinomycetota</taxon>
        <taxon>Actinomycetes</taxon>
        <taxon>Kitasatosporales</taxon>
        <taxon>Streptomycetaceae</taxon>
        <taxon>Streptomyces</taxon>
    </lineage>
</organism>
<proteinExistence type="predicted"/>
<evidence type="ECO:0000313" key="2">
    <source>
        <dbReference type="Proteomes" id="UP001474181"/>
    </source>
</evidence>
<reference evidence="1 2" key="1">
    <citation type="submission" date="2024-06" db="EMBL/GenBank/DDBJ databases">
        <title>The Natural Products Discovery Center: Release of the First 8490 Sequenced Strains for Exploring Actinobacteria Biosynthetic Diversity.</title>
        <authorList>
            <person name="Kalkreuter E."/>
            <person name="Kautsar S.A."/>
            <person name="Yang D."/>
            <person name="Bader C.D."/>
            <person name="Teijaro C.N."/>
            <person name="Fluegel L."/>
            <person name="Davis C.M."/>
            <person name="Simpson J.R."/>
            <person name="Lauterbach L."/>
            <person name="Steele A.D."/>
            <person name="Gui C."/>
            <person name="Meng S."/>
            <person name="Li G."/>
            <person name="Viehrig K."/>
            <person name="Ye F."/>
            <person name="Su P."/>
            <person name="Kiefer A.F."/>
            <person name="Nichols A."/>
            <person name="Cepeda A.J."/>
            <person name="Yan W."/>
            <person name="Fan B."/>
            <person name="Jiang Y."/>
            <person name="Adhikari A."/>
            <person name="Zheng C.-J."/>
            <person name="Schuster L."/>
            <person name="Cowan T.M."/>
            <person name="Smanski M.J."/>
            <person name="Chevrette M.G."/>
            <person name="De Carvalho L.P.S."/>
            <person name="Shen B."/>
        </authorList>
    </citation>
    <scope>NUCLEOTIDE SEQUENCE [LARGE SCALE GENOMIC DNA]</scope>
    <source>
        <strain evidence="1 2">NPDC000234</strain>
    </source>
</reference>
<keyword evidence="2" id="KW-1185">Reference proteome</keyword>
<protein>
    <submittedName>
        <fullName evidence="1">Uncharacterized protein</fullName>
    </submittedName>
</protein>
<comment type="caution">
    <text evidence="1">The sequence shown here is derived from an EMBL/GenBank/DDBJ whole genome shotgun (WGS) entry which is preliminary data.</text>
</comment>
<evidence type="ECO:0000313" key="1">
    <source>
        <dbReference type="EMBL" id="MER7177951.1"/>
    </source>
</evidence>
<name>A0ABV1WMF2_9ACTN</name>
<sequence>MDEHKKARVDVTYRRYKHGRGFTWTAVVEFGDGRGAKYPTSGSLAAVSRWVTEVIEDRYLSQEIECVSGFKIAEGQASTGAGAAAQQRIADLATAHDEAAQEEAASALRALGLARLDVDYVVEVTGRRVGATADLNKHGGADVVGRPWLGSLTGRVMEKWRTSEAP</sequence>
<dbReference type="EMBL" id="JBEPEK010000002">
    <property type="protein sequence ID" value="MER7177951.1"/>
    <property type="molecule type" value="Genomic_DNA"/>
</dbReference>
<gene>
    <name evidence="1" type="ORF">ABT404_00375</name>
</gene>